<dbReference type="Proteomes" id="UP001431783">
    <property type="component" value="Unassembled WGS sequence"/>
</dbReference>
<protein>
    <submittedName>
        <fullName evidence="1">Uncharacterized protein</fullName>
    </submittedName>
</protein>
<dbReference type="EMBL" id="JARQZJ010000130">
    <property type="protein sequence ID" value="KAK9891840.1"/>
    <property type="molecule type" value="Genomic_DNA"/>
</dbReference>
<sequence>MELSETLTHFQIKLISDDNIKFNVSDSENYRKLTSKLKENGRSWHSYENKLNRSIKRIAKRLHHACDAKEIIRDLQERNYKAIDACVKLKWRTKES</sequence>
<evidence type="ECO:0000313" key="2">
    <source>
        <dbReference type="EMBL" id="KAK9891840.1"/>
    </source>
</evidence>
<reference evidence="1 3" key="1">
    <citation type="submission" date="2023-03" db="EMBL/GenBank/DDBJ databases">
        <title>Genome insight into feeding habits of ladybird beetles.</title>
        <authorList>
            <person name="Li H.-S."/>
            <person name="Huang Y.-H."/>
            <person name="Pang H."/>
        </authorList>
    </citation>
    <scope>NUCLEOTIDE SEQUENCE [LARGE SCALE GENOMIC DNA]</scope>
    <source>
        <strain evidence="1">SYSU_2023b</strain>
        <tissue evidence="1">Whole body</tissue>
    </source>
</reference>
<dbReference type="EMBL" id="JARQZJ010000082">
    <property type="protein sequence ID" value="KAK9882751.1"/>
    <property type="molecule type" value="Genomic_DNA"/>
</dbReference>
<keyword evidence="3" id="KW-1185">Reference proteome</keyword>
<proteinExistence type="predicted"/>
<dbReference type="AlphaFoldDB" id="A0AAW1USI4"/>
<evidence type="ECO:0000313" key="1">
    <source>
        <dbReference type="EMBL" id="KAK9882751.1"/>
    </source>
</evidence>
<organism evidence="1 3">
    <name type="scientific">Henosepilachna vigintioctopunctata</name>
    <dbReference type="NCBI Taxonomy" id="420089"/>
    <lineage>
        <taxon>Eukaryota</taxon>
        <taxon>Metazoa</taxon>
        <taxon>Ecdysozoa</taxon>
        <taxon>Arthropoda</taxon>
        <taxon>Hexapoda</taxon>
        <taxon>Insecta</taxon>
        <taxon>Pterygota</taxon>
        <taxon>Neoptera</taxon>
        <taxon>Endopterygota</taxon>
        <taxon>Coleoptera</taxon>
        <taxon>Polyphaga</taxon>
        <taxon>Cucujiformia</taxon>
        <taxon>Coccinelloidea</taxon>
        <taxon>Coccinellidae</taxon>
        <taxon>Epilachninae</taxon>
        <taxon>Epilachnini</taxon>
        <taxon>Henosepilachna</taxon>
    </lineage>
</organism>
<accession>A0AAW1USI4</accession>
<comment type="caution">
    <text evidence="1">The sequence shown here is derived from an EMBL/GenBank/DDBJ whole genome shotgun (WGS) entry which is preliminary data.</text>
</comment>
<name>A0AAW1USI4_9CUCU</name>
<evidence type="ECO:0000313" key="3">
    <source>
        <dbReference type="Proteomes" id="UP001431783"/>
    </source>
</evidence>
<gene>
    <name evidence="2" type="ORF">WA026_016639</name>
    <name evidence="1" type="ORF">WA026_023173</name>
</gene>